<name>A0A935UJ57_9PROT</name>
<gene>
    <name evidence="3" type="ORF">IPJ27_22715</name>
</gene>
<dbReference type="PROSITE" id="PS01047">
    <property type="entry name" value="HMA_1"/>
    <property type="match status" value="1"/>
</dbReference>
<accession>A0A935UJ57</accession>
<dbReference type="InterPro" id="IPR036163">
    <property type="entry name" value="HMA_dom_sf"/>
</dbReference>
<evidence type="ECO:0000259" key="2">
    <source>
        <dbReference type="PROSITE" id="PS50846"/>
    </source>
</evidence>
<dbReference type="AlphaFoldDB" id="A0A935UJ57"/>
<dbReference type="PANTHER" id="PTHR46594">
    <property type="entry name" value="P-TYPE CATION-TRANSPORTING ATPASE"/>
    <property type="match status" value="1"/>
</dbReference>
<dbReference type="FunFam" id="3.30.70.100:FF:000001">
    <property type="entry name" value="ATPase copper transporting beta"/>
    <property type="match status" value="1"/>
</dbReference>
<organism evidence="3 4">
    <name type="scientific">Candidatus Accumulibacter proximus</name>
    <dbReference type="NCBI Taxonomy" id="2954385"/>
    <lineage>
        <taxon>Bacteria</taxon>
        <taxon>Pseudomonadati</taxon>
        <taxon>Pseudomonadota</taxon>
        <taxon>Betaproteobacteria</taxon>
        <taxon>Candidatus Accumulibacter</taxon>
    </lineage>
</organism>
<dbReference type="InterPro" id="IPR017969">
    <property type="entry name" value="Heavy-metal-associated_CS"/>
</dbReference>
<sequence>MERIVIGIGGMSCQGCVKSVTTALMALPGVVQVDVSLDAGQASVACDPRLVSLAQLRTAIEAAGFDAPASP</sequence>
<dbReference type="GO" id="GO:0046872">
    <property type="term" value="F:metal ion binding"/>
    <property type="evidence" value="ECO:0007669"/>
    <property type="project" value="UniProtKB-KW"/>
</dbReference>
<proteinExistence type="predicted"/>
<evidence type="ECO:0000313" key="3">
    <source>
        <dbReference type="EMBL" id="MBK7677345.1"/>
    </source>
</evidence>
<reference evidence="3 4" key="1">
    <citation type="submission" date="2020-10" db="EMBL/GenBank/DDBJ databases">
        <title>Connecting structure to function with the recovery of over 1000 high-quality activated sludge metagenome-assembled genomes encoding full-length rRNA genes using long-read sequencing.</title>
        <authorList>
            <person name="Singleton C.M."/>
            <person name="Petriglieri F."/>
            <person name="Kristensen J.M."/>
            <person name="Kirkegaard R.H."/>
            <person name="Michaelsen T.Y."/>
            <person name="Andersen M.H."/>
            <person name="Karst S.M."/>
            <person name="Dueholm M.S."/>
            <person name="Nielsen P.H."/>
            <person name="Albertsen M."/>
        </authorList>
    </citation>
    <scope>NUCLEOTIDE SEQUENCE [LARGE SCALE GENOMIC DNA]</scope>
    <source>
        <strain evidence="3">EsbW_18-Q3-R4-48_BATAC.285</strain>
    </source>
</reference>
<evidence type="ECO:0000313" key="4">
    <source>
        <dbReference type="Proteomes" id="UP000697998"/>
    </source>
</evidence>
<dbReference type="Gene3D" id="3.30.70.100">
    <property type="match status" value="1"/>
</dbReference>
<dbReference type="PANTHER" id="PTHR46594:SF4">
    <property type="entry name" value="P-TYPE CATION-TRANSPORTING ATPASE"/>
    <property type="match status" value="1"/>
</dbReference>
<comment type="caution">
    <text evidence="3">The sequence shown here is derived from an EMBL/GenBank/DDBJ whole genome shotgun (WGS) entry which is preliminary data.</text>
</comment>
<dbReference type="EMBL" id="JADJMH010000034">
    <property type="protein sequence ID" value="MBK7677345.1"/>
    <property type="molecule type" value="Genomic_DNA"/>
</dbReference>
<protein>
    <submittedName>
        <fullName evidence="3">Heavy-metal-associated domain-containing protein</fullName>
    </submittedName>
</protein>
<dbReference type="InterPro" id="IPR006121">
    <property type="entry name" value="HMA_dom"/>
</dbReference>
<dbReference type="Pfam" id="PF00403">
    <property type="entry name" value="HMA"/>
    <property type="match status" value="1"/>
</dbReference>
<dbReference type="Proteomes" id="UP000697998">
    <property type="component" value="Unassembled WGS sequence"/>
</dbReference>
<evidence type="ECO:0000256" key="1">
    <source>
        <dbReference type="ARBA" id="ARBA00022723"/>
    </source>
</evidence>
<dbReference type="CDD" id="cd00371">
    <property type="entry name" value="HMA"/>
    <property type="match status" value="1"/>
</dbReference>
<keyword evidence="1" id="KW-0479">Metal-binding</keyword>
<dbReference type="SUPFAM" id="SSF55008">
    <property type="entry name" value="HMA, heavy metal-associated domain"/>
    <property type="match status" value="1"/>
</dbReference>
<feature type="domain" description="HMA" evidence="2">
    <location>
        <begin position="2"/>
        <end position="68"/>
    </location>
</feature>
<dbReference type="PROSITE" id="PS50846">
    <property type="entry name" value="HMA_2"/>
    <property type="match status" value="1"/>
</dbReference>